<name>A0A2I1I1D9_9ACTO</name>
<evidence type="ECO:0000313" key="1">
    <source>
        <dbReference type="EMBL" id="PKY64941.1"/>
    </source>
</evidence>
<reference evidence="1 2" key="1">
    <citation type="submission" date="2017-12" db="EMBL/GenBank/DDBJ databases">
        <title>Phylogenetic diversity of female urinary microbiome.</title>
        <authorList>
            <person name="Thomas-White K."/>
            <person name="Wolfe A.J."/>
        </authorList>
    </citation>
    <scope>NUCLEOTIDE SEQUENCE [LARGE SCALE GENOMIC DNA]</scope>
    <source>
        <strain evidence="1 2">UMB0018</strain>
    </source>
</reference>
<dbReference type="EMBL" id="PKKM01000003">
    <property type="protein sequence ID" value="PKY64941.1"/>
    <property type="molecule type" value="Genomic_DNA"/>
</dbReference>
<dbReference type="Proteomes" id="UP000234198">
    <property type="component" value="Unassembled WGS sequence"/>
</dbReference>
<organism evidence="1 2">
    <name type="scientific">Schaalia odontolytica</name>
    <dbReference type="NCBI Taxonomy" id="1660"/>
    <lineage>
        <taxon>Bacteria</taxon>
        <taxon>Bacillati</taxon>
        <taxon>Actinomycetota</taxon>
        <taxon>Actinomycetes</taxon>
        <taxon>Actinomycetales</taxon>
        <taxon>Actinomycetaceae</taxon>
        <taxon>Schaalia</taxon>
    </lineage>
</organism>
<evidence type="ECO:0000313" key="2">
    <source>
        <dbReference type="Proteomes" id="UP000234198"/>
    </source>
</evidence>
<dbReference type="RefSeq" id="WP_101600764.1">
    <property type="nucleotide sequence ID" value="NZ_PKKM01000003.1"/>
</dbReference>
<sequence length="154" mass="17894">MLDQHTDLIERLLRGSSTRTREFNQGWSFTNDGTLYFSVWDKDGTTFFSWSERQPSTAFSLDTDCDSVAAYVLTTELGAKRAMALHFDLPRFPERLEQLHPSWVADETPWPQTFLYHRIDDPSVRFYSNSPSDAVPVTHAMQYDLEDLLKKYMA</sequence>
<gene>
    <name evidence="1" type="ORF">CYJ22_02195</name>
</gene>
<protein>
    <submittedName>
        <fullName evidence="1">Uncharacterized protein</fullName>
    </submittedName>
</protein>
<dbReference type="AlphaFoldDB" id="A0A2I1I1D9"/>
<proteinExistence type="predicted"/>
<comment type="caution">
    <text evidence="1">The sequence shown here is derived from an EMBL/GenBank/DDBJ whole genome shotgun (WGS) entry which is preliminary data.</text>
</comment>
<accession>A0A2I1I1D9</accession>